<dbReference type="Pfam" id="PF01105">
    <property type="entry name" value="EMP24_GP25L"/>
    <property type="match status" value="1"/>
</dbReference>
<feature type="compositionally biased region" description="Low complexity" evidence="1">
    <location>
        <begin position="237"/>
        <end position="247"/>
    </location>
</feature>
<feature type="region of interest" description="Disordered" evidence="1">
    <location>
        <begin position="137"/>
        <end position="166"/>
    </location>
</feature>
<feature type="signal peptide" evidence="2">
    <location>
        <begin position="1"/>
        <end position="18"/>
    </location>
</feature>
<gene>
    <name evidence="4" type="ORF">QTG54_010965</name>
</gene>
<organism evidence="4 5">
    <name type="scientific">Skeletonema marinoi</name>
    <dbReference type="NCBI Taxonomy" id="267567"/>
    <lineage>
        <taxon>Eukaryota</taxon>
        <taxon>Sar</taxon>
        <taxon>Stramenopiles</taxon>
        <taxon>Ochrophyta</taxon>
        <taxon>Bacillariophyta</taxon>
        <taxon>Coscinodiscophyceae</taxon>
        <taxon>Thalassiosirophycidae</taxon>
        <taxon>Thalassiosirales</taxon>
        <taxon>Skeletonemataceae</taxon>
        <taxon>Skeletonema</taxon>
        <taxon>Skeletonema marinoi-dohrnii complex</taxon>
    </lineage>
</organism>
<dbReference type="AlphaFoldDB" id="A0AAD9D8M9"/>
<name>A0AAD9D8M9_9STRA</name>
<dbReference type="InterPro" id="IPR009038">
    <property type="entry name" value="GOLD_dom"/>
</dbReference>
<feature type="compositionally biased region" description="Basic and acidic residues" evidence="1">
    <location>
        <begin position="155"/>
        <end position="166"/>
    </location>
</feature>
<accession>A0AAD9D8M9</accession>
<evidence type="ECO:0000313" key="4">
    <source>
        <dbReference type="EMBL" id="KAK1738296.1"/>
    </source>
</evidence>
<comment type="caution">
    <text evidence="4">The sequence shown here is derived from an EMBL/GenBank/DDBJ whole genome shotgun (WGS) entry which is preliminary data.</text>
</comment>
<reference evidence="4" key="1">
    <citation type="submission" date="2023-06" db="EMBL/GenBank/DDBJ databases">
        <title>Survivors Of The Sea: Transcriptome response of Skeletonema marinoi to long-term dormancy.</title>
        <authorList>
            <person name="Pinder M.I.M."/>
            <person name="Kourtchenko O."/>
            <person name="Robertson E.K."/>
            <person name="Larsson T."/>
            <person name="Maumus F."/>
            <person name="Osuna-Cruz C.M."/>
            <person name="Vancaester E."/>
            <person name="Stenow R."/>
            <person name="Vandepoele K."/>
            <person name="Ploug H."/>
            <person name="Bruchert V."/>
            <person name="Godhe A."/>
            <person name="Topel M."/>
        </authorList>
    </citation>
    <scope>NUCLEOTIDE SEQUENCE</scope>
    <source>
        <strain evidence="4">R05AC</strain>
    </source>
</reference>
<evidence type="ECO:0000256" key="1">
    <source>
        <dbReference type="SAM" id="MobiDB-lite"/>
    </source>
</evidence>
<dbReference type="EMBL" id="JATAAI010000021">
    <property type="protein sequence ID" value="KAK1738296.1"/>
    <property type="molecule type" value="Genomic_DNA"/>
</dbReference>
<keyword evidence="5" id="KW-1185">Reference proteome</keyword>
<sequence>MKLQHLLSLLPIIIHAQSSSTYLPLSYTIPTSTTECLYERITTPHEHVTSSLFLVSGQELTAAYTFEGPVAPVDIESNGRELQKYISIYNQQGTRMFVNGRYGDSMMNVVPIQISGIVDMEGEMEDYMDDTTEEMERMREMERQRNTPSNRYQQHHKDEVDEEGQRYQEMKRDMEERRRDHPDLDDYTIAHEEQLKRQVEEEAMMDDDFIKLQMDHEAHNNGNRGGGRGGGRRLQEVDQQQQQQPQYEGRRRRLTEVENLVPGEPFQKTVTAESPGWYRLCVTAKWGTIEVELELRKSSTYGPINKHTGHVPGSEAAITHEEIHHLYEKEDDATVLAEEEAIKTEDLSTTKEQLRILEKVYQEIITKQLEERRVWNWRTVKNQHLYSHLVLGNLVETVVYCAISGYQVFTIRKWFGGGPSLGR</sequence>
<protein>
    <recommendedName>
        <fullName evidence="3">GOLD domain-containing protein</fullName>
    </recommendedName>
</protein>
<feature type="chain" id="PRO_5041966531" description="GOLD domain-containing protein" evidence="2">
    <location>
        <begin position="19"/>
        <end position="423"/>
    </location>
</feature>
<dbReference type="Proteomes" id="UP001224775">
    <property type="component" value="Unassembled WGS sequence"/>
</dbReference>
<evidence type="ECO:0000259" key="3">
    <source>
        <dbReference type="Pfam" id="PF01105"/>
    </source>
</evidence>
<keyword evidence="2" id="KW-0732">Signal</keyword>
<evidence type="ECO:0000313" key="5">
    <source>
        <dbReference type="Proteomes" id="UP001224775"/>
    </source>
</evidence>
<proteinExistence type="predicted"/>
<feature type="domain" description="GOLD" evidence="3">
    <location>
        <begin position="268"/>
        <end position="415"/>
    </location>
</feature>
<evidence type="ECO:0000256" key="2">
    <source>
        <dbReference type="SAM" id="SignalP"/>
    </source>
</evidence>
<feature type="region of interest" description="Disordered" evidence="1">
    <location>
        <begin position="217"/>
        <end position="252"/>
    </location>
</feature>